<evidence type="ECO:0000313" key="5">
    <source>
        <dbReference type="EMBL" id="KAK0671298.1"/>
    </source>
</evidence>
<evidence type="ECO:0000256" key="3">
    <source>
        <dbReference type="SAM" id="SignalP"/>
    </source>
</evidence>
<dbReference type="PANTHER" id="PTHR35185:SF1">
    <property type="entry name" value="UPF0619 GPI-ANCHORED MEMBRANE PROTEIN C1322.10"/>
    <property type="match status" value="1"/>
</dbReference>
<dbReference type="InterPro" id="IPR018466">
    <property type="entry name" value="Kre9/Knh1-like_N"/>
</dbReference>
<name>A0AA39ZHT2_9PEZI</name>
<keyword evidence="1 3" id="KW-0732">Signal</keyword>
<feature type="compositionally biased region" description="Low complexity" evidence="2">
    <location>
        <begin position="127"/>
        <end position="158"/>
    </location>
</feature>
<dbReference type="Pfam" id="PF10342">
    <property type="entry name" value="Kre9_KNH"/>
    <property type="match status" value="1"/>
</dbReference>
<evidence type="ECO:0000259" key="4">
    <source>
        <dbReference type="Pfam" id="PF10342"/>
    </source>
</evidence>
<comment type="caution">
    <text evidence="5">The sequence shown here is derived from an EMBL/GenBank/DDBJ whole genome shotgun (WGS) entry which is preliminary data.</text>
</comment>
<feature type="compositionally biased region" description="Acidic residues" evidence="2">
    <location>
        <begin position="159"/>
        <end position="170"/>
    </location>
</feature>
<organism evidence="5 6">
    <name type="scientific">Cercophora samala</name>
    <dbReference type="NCBI Taxonomy" id="330535"/>
    <lineage>
        <taxon>Eukaryota</taxon>
        <taxon>Fungi</taxon>
        <taxon>Dikarya</taxon>
        <taxon>Ascomycota</taxon>
        <taxon>Pezizomycotina</taxon>
        <taxon>Sordariomycetes</taxon>
        <taxon>Sordariomycetidae</taxon>
        <taxon>Sordariales</taxon>
        <taxon>Lasiosphaeriaceae</taxon>
        <taxon>Cercophora</taxon>
    </lineage>
</organism>
<evidence type="ECO:0000256" key="1">
    <source>
        <dbReference type="ARBA" id="ARBA00022729"/>
    </source>
</evidence>
<evidence type="ECO:0000313" key="6">
    <source>
        <dbReference type="Proteomes" id="UP001174997"/>
    </source>
</evidence>
<accession>A0AA39ZHT2</accession>
<gene>
    <name evidence="5" type="ORF">QBC41DRAFT_315922</name>
</gene>
<dbReference type="PANTHER" id="PTHR35185">
    <property type="entry name" value="SERINE/THREONINE-RICH PROTEIN ADG2-RELATED"/>
    <property type="match status" value="1"/>
</dbReference>
<reference evidence="5" key="1">
    <citation type="submission" date="2023-06" db="EMBL/GenBank/DDBJ databases">
        <title>Genome-scale phylogeny and comparative genomics of the fungal order Sordariales.</title>
        <authorList>
            <consortium name="Lawrence Berkeley National Laboratory"/>
            <person name="Hensen N."/>
            <person name="Bonometti L."/>
            <person name="Westerberg I."/>
            <person name="Brannstrom I.O."/>
            <person name="Guillou S."/>
            <person name="Cros-Aarteil S."/>
            <person name="Calhoun S."/>
            <person name="Haridas S."/>
            <person name="Kuo A."/>
            <person name="Mondo S."/>
            <person name="Pangilinan J."/>
            <person name="Riley R."/>
            <person name="Labutti K."/>
            <person name="Andreopoulos B."/>
            <person name="Lipzen A."/>
            <person name="Chen C."/>
            <person name="Yanf M."/>
            <person name="Daum C."/>
            <person name="Ng V."/>
            <person name="Clum A."/>
            <person name="Steindorff A."/>
            <person name="Ohm R."/>
            <person name="Martin F."/>
            <person name="Silar P."/>
            <person name="Natvig D."/>
            <person name="Lalanne C."/>
            <person name="Gautier V."/>
            <person name="Ament-Velasquez S.L."/>
            <person name="Kruys A."/>
            <person name="Hutchinson M.I."/>
            <person name="Powell A.J."/>
            <person name="Barry K."/>
            <person name="Miller A.N."/>
            <person name="Grigoriev I.V."/>
            <person name="Debuchy R."/>
            <person name="Gladieux P."/>
            <person name="Thoren M.H."/>
            <person name="Johannesson H."/>
        </authorList>
    </citation>
    <scope>NUCLEOTIDE SEQUENCE</scope>
    <source>
        <strain evidence="5">CBS 307.81</strain>
    </source>
</reference>
<protein>
    <recommendedName>
        <fullName evidence="4">Yeast cell wall synthesis Kre9/Knh1-like N-terminal domain-containing protein</fullName>
    </recommendedName>
</protein>
<evidence type="ECO:0000256" key="2">
    <source>
        <dbReference type="SAM" id="MobiDB-lite"/>
    </source>
</evidence>
<dbReference type="Proteomes" id="UP001174997">
    <property type="component" value="Unassembled WGS sequence"/>
</dbReference>
<proteinExistence type="predicted"/>
<feature type="chain" id="PRO_5041209104" description="Yeast cell wall synthesis Kre9/Knh1-like N-terminal domain-containing protein" evidence="3">
    <location>
        <begin position="19"/>
        <end position="216"/>
    </location>
</feature>
<feature type="compositionally biased region" description="Low complexity" evidence="2">
    <location>
        <begin position="171"/>
        <end position="191"/>
    </location>
</feature>
<feature type="domain" description="Yeast cell wall synthesis Kre9/Knh1-like N-terminal" evidence="4">
    <location>
        <begin position="23"/>
        <end position="113"/>
    </location>
</feature>
<sequence>MRSSTISILLGAASMAAAIQITSPSKNDVVDLAAGVQVKWSTVSTDPSTAHLFLVNMASGHTPFSKDLGEVDLSTGSIEITEKNVPEDGAFQFNFQSLKQNNMGILAQSEQFENKKEAGKDEDEVVTGTTTKATTTGGAKTTLTTATTATTATTTTGADSEDAEDDETEETASTSGTASGTTGAAASTESPESGAAGLAIKGSMFALVAGVLAVVA</sequence>
<dbReference type="EMBL" id="JAULSY010000022">
    <property type="protein sequence ID" value="KAK0671298.1"/>
    <property type="molecule type" value="Genomic_DNA"/>
</dbReference>
<dbReference type="AlphaFoldDB" id="A0AA39ZHT2"/>
<feature type="region of interest" description="Disordered" evidence="2">
    <location>
        <begin position="113"/>
        <end position="191"/>
    </location>
</feature>
<feature type="signal peptide" evidence="3">
    <location>
        <begin position="1"/>
        <end position="18"/>
    </location>
</feature>
<dbReference type="InterPro" id="IPR052479">
    <property type="entry name" value="GPI-anchor_Adhesion_Reg"/>
</dbReference>
<keyword evidence="6" id="KW-1185">Reference proteome</keyword>